<accession>A0AAV1KG63</accession>
<name>A0AAV1KG63_9NEOP</name>
<keyword evidence="2" id="KW-1185">Reference proteome</keyword>
<dbReference type="Proteomes" id="UP001314205">
    <property type="component" value="Unassembled WGS sequence"/>
</dbReference>
<dbReference type="AlphaFoldDB" id="A0AAV1KG63"/>
<dbReference type="EMBL" id="CAVLGL010000035">
    <property type="protein sequence ID" value="CAK1582056.1"/>
    <property type="molecule type" value="Genomic_DNA"/>
</dbReference>
<evidence type="ECO:0000313" key="2">
    <source>
        <dbReference type="Proteomes" id="UP001314205"/>
    </source>
</evidence>
<comment type="caution">
    <text evidence="1">The sequence shown here is derived from an EMBL/GenBank/DDBJ whole genome shotgun (WGS) entry which is preliminary data.</text>
</comment>
<gene>
    <name evidence="1" type="ORF">PARMNEM_LOCUS3642</name>
</gene>
<reference evidence="1 2" key="1">
    <citation type="submission" date="2023-11" db="EMBL/GenBank/DDBJ databases">
        <authorList>
            <person name="Hedman E."/>
            <person name="Englund M."/>
            <person name="Stromberg M."/>
            <person name="Nyberg Akerstrom W."/>
            <person name="Nylinder S."/>
            <person name="Jareborg N."/>
            <person name="Kallberg Y."/>
            <person name="Kronander E."/>
        </authorList>
    </citation>
    <scope>NUCLEOTIDE SEQUENCE [LARGE SCALE GENOMIC DNA]</scope>
</reference>
<sequence length="96" mass="10741">MRLPSAEAYAMAVPYTNSIPRRISPLSPTDLHFTSNMVEKGLKRLRQRTESGRTQRTRLQRFNALEIIRHPTPSNRTAAPDAADLIAPTAYYGTAS</sequence>
<organism evidence="1 2">
    <name type="scientific">Parnassius mnemosyne</name>
    <name type="common">clouded apollo</name>
    <dbReference type="NCBI Taxonomy" id="213953"/>
    <lineage>
        <taxon>Eukaryota</taxon>
        <taxon>Metazoa</taxon>
        <taxon>Ecdysozoa</taxon>
        <taxon>Arthropoda</taxon>
        <taxon>Hexapoda</taxon>
        <taxon>Insecta</taxon>
        <taxon>Pterygota</taxon>
        <taxon>Neoptera</taxon>
        <taxon>Endopterygota</taxon>
        <taxon>Lepidoptera</taxon>
        <taxon>Glossata</taxon>
        <taxon>Ditrysia</taxon>
        <taxon>Papilionoidea</taxon>
        <taxon>Papilionidae</taxon>
        <taxon>Parnassiinae</taxon>
        <taxon>Parnassini</taxon>
        <taxon>Parnassius</taxon>
        <taxon>Driopa</taxon>
    </lineage>
</organism>
<evidence type="ECO:0000313" key="1">
    <source>
        <dbReference type="EMBL" id="CAK1582056.1"/>
    </source>
</evidence>
<proteinExistence type="predicted"/>
<protein>
    <submittedName>
        <fullName evidence="1">Uncharacterized protein</fullName>
    </submittedName>
</protein>